<reference evidence="4 5" key="1">
    <citation type="submission" date="2016-05" db="EMBL/GenBank/DDBJ databases">
        <authorList>
            <person name="Naeem Raeece"/>
        </authorList>
    </citation>
    <scope>NUCLEOTIDE SEQUENCE [LARGE SCALE GENOMIC DNA]</scope>
</reference>
<accession>A0A1A8YYX3</accession>
<evidence type="ECO:0000256" key="1">
    <source>
        <dbReference type="SAM" id="Phobius"/>
    </source>
</evidence>
<dbReference type="EMBL" id="FLRD01000095">
    <property type="protein sequence ID" value="SBT36414.1"/>
    <property type="molecule type" value="Genomic_DNA"/>
</dbReference>
<evidence type="ECO:0000313" key="4">
    <source>
        <dbReference type="Proteomes" id="UP000078550"/>
    </source>
</evidence>
<dbReference type="EMBL" id="FLRE01000125">
    <property type="protein sequence ID" value="SBT36803.1"/>
    <property type="molecule type" value="Genomic_DNA"/>
</dbReference>
<evidence type="ECO:0000313" key="3">
    <source>
        <dbReference type="EMBL" id="SBT36803.1"/>
    </source>
</evidence>
<dbReference type="Proteomes" id="UP000078550">
    <property type="component" value="Unassembled WGS sequence"/>
</dbReference>
<keyword evidence="1" id="KW-0812">Transmembrane</keyword>
<keyword evidence="5" id="KW-1185">Reference proteome</keyword>
<sequence>MRSNFCHIIPSPPPLQKDIVYLRYDIIWLCLIPLSLQAYFHKLVFFRMEKLTYLNEYTKVFELVNRRGSFDEKFYQKSNTKCAKDVKRYSQVKRKSNYVSPSKIKERYGYKKLYCYKENKGKSDENKNHNTNEHVPLNTTVAEYNLNIGSKPQNNIKLLKRDANETNDLLRNRYEKVCICKRCYLKEMQERVKKWAERAEGQEMAKRAYQAERMREKKKRTTVYTLEFNNFIDCEKKHEGVTYGSKTKEYQMINMRKESHKYSKEYHDLIGKTFSGQIPLKKNIFKLLNSIFSMN</sequence>
<proteinExistence type="predicted"/>
<evidence type="ECO:0000313" key="5">
    <source>
        <dbReference type="Proteomes" id="UP000078555"/>
    </source>
</evidence>
<evidence type="ECO:0000313" key="2">
    <source>
        <dbReference type="EMBL" id="SBT36414.1"/>
    </source>
</evidence>
<reference evidence="3" key="2">
    <citation type="submission" date="2016-05" db="EMBL/GenBank/DDBJ databases">
        <authorList>
            <person name="Lavstsen T."/>
            <person name="Jespersen J.S."/>
        </authorList>
    </citation>
    <scope>NUCLEOTIDE SEQUENCE [LARGE SCALE GENOMIC DNA]</scope>
</reference>
<organism evidence="3 4">
    <name type="scientific">Plasmodium ovale wallikeri</name>
    <dbReference type="NCBI Taxonomy" id="864142"/>
    <lineage>
        <taxon>Eukaryota</taxon>
        <taxon>Sar</taxon>
        <taxon>Alveolata</taxon>
        <taxon>Apicomplexa</taxon>
        <taxon>Aconoidasida</taxon>
        <taxon>Haemosporida</taxon>
        <taxon>Plasmodiidae</taxon>
        <taxon>Plasmodium</taxon>
        <taxon>Plasmodium (Plasmodium)</taxon>
    </lineage>
</organism>
<gene>
    <name evidence="2" type="ORF">POVWA1_032390</name>
    <name evidence="3" type="ORF">POVWA2_032010</name>
</gene>
<dbReference type="Proteomes" id="UP000078555">
    <property type="component" value="Unassembled WGS sequence"/>
</dbReference>
<keyword evidence="1" id="KW-0472">Membrane</keyword>
<dbReference type="AlphaFoldDB" id="A0A1A8YYX3"/>
<name>A0A1A8YYX3_PLAOA</name>
<keyword evidence="1" id="KW-1133">Transmembrane helix</keyword>
<feature type="transmembrane region" description="Helical" evidence="1">
    <location>
        <begin position="20"/>
        <end position="40"/>
    </location>
</feature>
<protein>
    <submittedName>
        <fullName evidence="3">Uncharacterized protein</fullName>
    </submittedName>
</protein>